<dbReference type="SUPFAM" id="SSF48452">
    <property type="entry name" value="TPR-like"/>
    <property type="match status" value="1"/>
</dbReference>
<evidence type="ECO:0000259" key="6">
    <source>
        <dbReference type="Pfam" id="PF23322"/>
    </source>
</evidence>
<gene>
    <name evidence="7" type="ORF">PMAYCL1PPCAC_07117</name>
</gene>
<keyword evidence="4" id="KW-0802">TPR repeat</keyword>
<keyword evidence="2" id="KW-0963">Cytoplasm</keyword>
<dbReference type="Proteomes" id="UP001328107">
    <property type="component" value="Unassembled WGS sequence"/>
</dbReference>
<evidence type="ECO:0000256" key="4">
    <source>
        <dbReference type="ARBA" id="ARBA00022803"/>
    </source>
</evidence>
<evidence type="ECO:0000313" key="7">
    <source>
        <dbReference type="EMBL" id="GMR36922.1"/>
    </source>
</evidence>
<feature type="region of interest" description="Disordered" evidence="5">
    <location>
        <begin position="329"/>
        <end position="362"/>
    </location>
</feature>
<dbReference type="AlphaFoldDB" id="A0AAN4Z9C2"/>
<evidence type="ECO:0000256" key="1">
    <source>
        <dbReference type="ARBA" id="ARBA00004496"/>
    </source>
</evidence>
<dbReference type="InterPro" id="IPR046357">
    <property type="entry name" value="PPIase_dom_sf"/>
</dbReference>
<dbReference type="Gene3D" id="1.25.40.10">
    <property type="entry name" value="Tetratricopeptide repeat domain"/>
    <property type="match status" value="1"/>
</dbReference>
<dbReference type="EMBL" id="BTRK01000002">
    <property type="protein sequence ID" value="GMR36922.1"/>
    <property type="molecule type" value="Genomic_DNA"/>
</dbReference>
<name>A0AAN4Z9C2_9BILA</name>
<proteinExistence type="predicted"/>
<dbReference type="GO" id="GO:0003755">
    <property type="term" value="F:peptidyl-prolyl cis-trans isomerase activity"/>
    <property type="evidence" value="ECO:0007669"/>
    <property type="project" value="InterPro"/>
</dbReference>
<reference evidence="8" key="1">
    <citation type="submission" date="2022-10" db="EMBL/GenBank/DDBJ databases">
        <title>Genome assembly of Pristionchus species.</title>
        <authorList>
            <person name="Yoshida K."/>
            <person name="Sommer R.J."/>
        </authorList>
    </citation>
    <scope>NUCLEOTIDE SEQUENCE [LARGE SCALE GENOMIC DNA]</scope>
    <source>
        <strain evidence="8">RS5460</strain>
    </source>
</reference>
<dbReference type="SUPFAM" id="SSF54534">
    <property type="entry name" value="FKBP-like"/>
    <property type="match status" value="1"/>
</dbReference>
<dbReference type="GO" id="GO:0005737">
    <property type="term" value="C:cytoplasm"/>
    <property type="evidence" value="ECO:0007669"/>
    <property type="project" value="UniProtKB-SubCell"/>
</dbReference>
<keyword evidence="8" id="KW-1185">Reference proteome</keyword>
<keyword evidence="3" id="KW-0677">Repeat</keyword>
<dbReference type="PANTHER" id="PTHR11242:SF0">
    <property type="entry name" value="TPR_REGION DOMAIN-CONTAINING PROTEIN"/>
    <property type="match status" value="1"/>
</dbReference>
<comment type="subcellular location">
    <subcellularLocation>
        <location evidence="1">Cytoplasm</location>
    </subcellularLocation>
</comment>
<evidence type="ECO:0000256" key="2">
    <source>
        <dbReference type="ARBA" id="ARBA00022490"/>
    </source>
</evidence>
<dbReference type="InterPro" id="IPR011990">
    <property type="entry name" value="TPR-like_helical_dom_sf"/>
</dbReference>
<feature type="non-terminal residue" evidence="7">
    <location>
        <position position="1"/>
    </location>
</feature>
<evidence type="ECO:0000256" key="3">
    <source>
        <dbReference type="ARBA" id="ARBA00022737"/>
    </source>
</evidence>
<organism evidence="7 8">
    <name type="scientific">Pristionchus mayeri</name>
    <dbReference type="NCBI Taxonomy" id="1317129"/>
    <lineage>
        <taxon>Eukaryota</taxon>
        <taxon>Metazoa</taxon>
        <taxon>Ecdysozoa</taxon>
        <taxon>Nematoda</taxon>
        <taxon>Chromadorea</taxon>
        <taxon>Rhabditida</taxon>
        <taxon>Rhabditina</taxon>
        <taxon>Diplogasteromorpha</taxon>
        <taxon>Diplogasteroidea</taxon>
        <taxon>Neodiplogasteridae</taxon>
        <taxon>Pristionchus</taxon>
    </lineage>
</organism>
<evidence type="ECO:0000256" key="5">
    <source>
        <dbReference type="SAM" id="MobiDB-lite"/>
    </source>
</evidence>
<evidence type="ECO:0000313" key="8">
    <source>
        <dbReference type="Proteomes" id="UP001328107"/>
    </source>
</evidence>
<comment type="caution">
    <text evidence="7">The sequence shown here is derived from an EMBL/GenBank/DDBJ whole genome shotgun (WGS) entry which is preliminary data.</text>
</comment>
<dbReference type="InterPro" id="IPR019734">
    <property type="entry name" value="TPR_rpt"/>
</dbReference>
<dbReference type="InterPro" id="IPR056277">
    <property type="entry name" value="PPIase_AIP"/>
</dbReference>
<feature type="domain" description="AIP/AIPL N-terminal FKBP-type PPIase" evidence="6">
    <location>
        <begin position="29"/>
        <end position="182"/>
    </location>
</feature>
<feature type="compositionally biased region" description="Basic and acidic residues" evidence="5">
    <location>
        <begin position="330"/>
        <end position="347"/>
    </location>
</feature>
<dbReference type="Gene3D" id="3.10.50.40">
    <property type="match status" value="1"/>
</dbReference>
<dbReference type="PANTHER" id="PTHR11242">
    <property type="entry name" value="ARYL HYDROCARBON RECEPTOR INTERACTING PROTEIN RELATED"/>
    <property type="match status" value="1"/>
</dbReference>
<dbReference type="SMART" id="SM00028">
    <property type="entry name" value="TPR"/>
    <property type="match status" value="3"/>
</dbReference>
<dbReference type="InterPro" id="IPR039663">
    <property type="entry name" value="AIP/AIPL1/TTC9"/>
</dbReference>
<protein>
    <recommendedName>
        <fullName evidence="6">AIP/AIPL N-terminal FKBP-type PPIase domain-containing protein</fullName>
    </recommendedName>
</protein>
<sequence length="362" mass="41654">GVPKGGRKRKEVEIAEMGGPKVVKTTLNAGRGKMPEYSDGTKAIFHYEVWKPNEWKEGMPQNRDEYTYIDSSRRDWPHGYGAPMEIVFGKKFALVVFENCLRSMHEGERSQFDVEASELYSFPMTAKKLRDIAKGRQNDPHHHSHHHESHMCAAALAGGTGYPEFDDLLKKPAPLRIIFEVIQVIPPGSYEAESWQLNAQEKLESVEEYRLTGNELFKEGKITEAIDKYREALGRLETLLLREKPGDEEWEKLDTKNIALYLNLSQCYLKVGNMWEAEQTATEVIDRDEKNEKALYRRAKARIARWKLDEAEEDLSKLLEVSPSMEEMVENERKVIGEKRKEREKNQKSTAKNMMKAFGSGV</sequence>
<dbReference type="Pfam" id="PF23322">
    <property type="entry name" value="PPIase_AIP"/>
    <property type="match status" value="1"/>
</dbReference>
<accession>A0AAN4Z9C2</accession>